<proteinExistence type="predicted"/>
<evidence type="ECO:0000313" key="1">
    <source>
        <dbReference type="EMBL" id="PYI55160.1"/>
    </source>
</evidence>
<comment type="caution">
    <text evidence="1">The sequence shown here is derived from an EMBL/GenBank/DDBJ whole genome shotgun (WGS) entry which is preliminary data.</text>
</comment>
<organism evidence="1 2">
    <name type="scientific">Paenibacillus flagellatus</name>
    <dbReference type="NCBI Taxonomy" id="2211139"/>
    <lineage>
        <taxon>Bacteria</taxon>
        <taxon>Bacillati</taxon>
        <taxon>Bacillota</taxon>
        <taxon>Bacilli</taxon>
        <taxon>Bacillales</taxon>
        <taxon>Paenibacillaceae</taxon>
        <taxon>Paenibacillus</taxon>
    </lineage>
</organism>
<gene>
    <name evidence="1" type="ORF">DLM86_11585</name>
</gene>
<dbReference type="RefSeq" id="WP_110840153.1">
    <property type="nucleotide sequence ID" value="NZ_QJVJ01000004.1"/>
</dbReference>
<protein>
    <submittedName>
        <fullName evidence="1">Uncharacterized protein</fullName>
    </submittedName>
</protein>
<sequence length="91" mass="10621">MWTWKEIDRFIAGTRDGNEDVEKCVDFLHDMQQSCKARSVPPVGELVAVLKVERPLLFLHVKQRVQSKPGLRLLFDLTLDYEAAKRRLQLK</sequence>
<dbReference type="OrthoDB" id="2661949at2"/>
<reference evidence="1 2" key="1">
    <citation type="submission" date="2018-05" db="EMBL/GenBank/DDBJ databases">
        <title>Paenibacillus flagellatus sp. nov., isolated from selenium mineral soil.</title>
        <authorList>
            <person name="Dai X."/>
        </authorList>
    </citation>
    <scope>NUCLEOTIDE SEQUENCE [LARGE SCALE GENOMIC DNA]</scope>
    <source>
        <strain evidence="1 2">DXL2</strain>
    </source>
</reference>
<name>A0A2V5KK67_9BACL</name>
<dbReference type="EMBL" id="QJVJ01000004">
    <property type="protein sequence ID" value="PYI55160.1"/>
    <property type="molecule type" value="Genomic_DNA"/>
</dbReference>
<dbReference type="AlphaFoldDB" id="A0A2V5KK67"/>
<keyword evidence="2" id="KW-1185">Reference proteome</keyword>
<accession>A0A2V5KK67</accession>
<evidence type="ECO:0000313" key="2">
    <source>
        <dbReference type="Proteomes" id="UP000247476"/>
    </source>
</evidence>
<dbReference type="Proteomes" id="UP000247476">
    <property type="component" value="Unassembled WGS sequence"/>
</dbReference>